<dbReference type="AlphaFoldDB" id="A0A1J1IM84"/>
<keyword evidence="3" id="KW-1185">Reference proteome</keyword>
<evidence type="ECO:0000313" key="3">
    <source>
        <dbReference type="Proteomes" id="UP000183832"/>
    </source>
</evidence>
<name>A0A1J1IM84_9DIPT</name>
<gene>
    <name evidence="2" type="ORF">CLUMA_CG013464</name>
</gene>
<organism evidence="2 3">
    <name type="scientific">Clunio marinus</name>
    <dbReference type="NCBI Taxonomy" id="568069"/>
    <lineage>
        <taxon>Eukaryota</taxon>
        <taxon>Metazoa</taxon>
        <taxon>Ecdysozoa</taxon>
        <taxon>Arthropoda</taxon>
        <taxon>Hexapoda</taxon>
        <taxon>Insecta</taxon>
        <taxon>Pterygota</taxon>
        <taxon>Neoptera</taxon>
        <taxon>Endopterygota</taxon>
        <taxon>Diptera</taxon>
        <taxon>Nematocera</taxon>
        <taxon>Chironomoidea</taxon>
        <taxon>Chironomidae</taxon>
        <taxon>Clunio</taxon>
    </lineage>
</organism>
<keyword evidence="1" id="KW-0812">Transmembrane</keyword>
<feature type="non-terminal residue" evidence="2">
    <location>
        <position position="779"/>
    </location>
</feature>
<sequence length="779" mass="90851">MYTLDYSDALLLYYLFFAKILPALVTFFFDKRFNIKIKFKSISLLNASIQNIYIKWAGYEISVAELGLKTKYFNSEYNKPLCIELEEVKINQTNENEVDKTTEKSFCRNKSEVFEAKEKNVTDNYSRKMKEFSTNFLNYVLQFIPPTTMIFLQFLEVQIKNFSTIGVNREKGPFASLAIPKINLSFDGCVVKNNRTLFIALALQHIKSKFYAYNKQNPSRKPHQACLAEVVFDCTLEARVVWNDGKLLYEKLHVLINNTQVTFYGGLFDMIEHVMLHTKYNLSSPSSNASEFELESVKPPEATVDVKHLIEKLTPNLIIIQVENTEVKSFNKSSSYHYHLLLQRIDVKGNFKLAKSTRTRISNLRIYTPLHEVMHLKELLVDGKLCQNIITSGIRINTLYLVYNHEDIHGWFKKIFLAGMKSNRRELIIKALKMINEKIVEFYYSEFIQSVFDSIILNNMTELLNITLVIELEDEISSLNASQVKFSLEQLDELRKVAYNDYTMKLLFKDRNWVIELNSDSPLCWFMDQKFQFLNKDSKKTYIRGSAIYIGNSFIRLHSHDDIHKLKLRLDTFRSEYSKKLTTFIVQSVKSYKEYIDLFGQLKNKEDEVISNVNKLDSIEMILKLIDLDMIISNISCFFINRHDVCVFINLKEFISTDSFNYILDTMEVSTVDFSCYDSVCDLSEFSSKNITTKMLKVNLFASNDQPQICVDFTTKLECSWNAHFLRHVLSLIRDFHRFKSSVESALGLTQKQKTLLPRSLPVALDIKKLRNIRIKHSD</sequence>
<dbReference type="Proteomes" id="UP000183832">
    <property type="component" value="Unassembled WGS sequence"/>
</dbReference>
<evidence type="ECO:0000313" key="2">
    <source>
        <dbReference type="EMBL" id="CRL00190.1"/>
    </source>
</evidence>
<evidence type="ECO:0000256" key="1">
    <source>
        <dbReference type="SAM" id="Phobius"/>
    </source>
</evidence>
<dbReference type="EMBL" id="CVRI01000054">
    <property type="protein sequence ID" value="CRL00190.1"/>
    <property type="molecule type" value="Genomic_DNA"/>
</dbReference>
<feature type="transmembrane region" description="Helical" evidence="1">
    <location>
        <begin position="12"/>
        <end position="29"/>
    </location>
</feature>
<dbReference type="InterPro" id="IPR045167">
    <property type="entry name" value="Hobbit"/>
</dbReference>
<reference evidence="2 3" key="1">
    <citation type="submission" date="2015-04" db="EMBL/GenBank/DDBJ databases">
        <authorList>
            <person name="Syromyatnikov M.Y."/>
            <person name="Popov V.N."/>
        </authorList>
    </citation>
    <scope>NUCLEOTIDE SEQUENCE [LARGE SCALE GENOMIC DNA]</scope>
</reference>
<keyword evidence="1" id="KW-1133">Transmembrane helix</keyword>
<dbReference type="PANTHER" id="PTHR15678:SF6">
    <property type="entry name" value="BRIDGE-LIKE LIPID TRANSFER PROTEIN FAMILY MEMBER 2"/>
    <property type="match status" value="1"/>
</dbReference>
<keyword evidence="1" id="KW-0472">Membrane</keyword>
<dbReference type="STRING" id="568069.A0A1J1IM84"/>
<dbReference type="PANTHER" id="PTHR15678">
    <property type="entry name" value="ANTIGEN MLAA-22-RELATED"/>
    <property type="match status" value="1"/>
</dbReference>
<feature type="transmembrane region" description="Helical" evidence="1">
    <location>
        <begin position="136"/>
        <end position="155"/>
    </location>
</feature>
<dbReference type="OrthoDB" id="1562405at2759"/>
<proteinExistence type="predicted"/>
<protein>
    <submittedName>
        <fullName evidence="2">CLUMA_CG013464, isoform A</fullName>
    </submittedName>
</protein>
<accession>A0A1J1IM84</accession>